<name>A0ABV4AL42_9GAMM</name>
<evidence type="ECO:0000313" key="3">
    <source>
        <dbReference type="Proteomes" id="UP001562065"/>
    </source>
</evidence>
<reference evidence="2 3" key="1">
    <citation type="submission" date="2024-07" db="EMBL/GenBank/DDBJ databases">
        <authorList>
            <person name="Ren Q."/>
        </authorList>
    </citation>
    <scope>NUCLEOTIDE SEQUENCE [LARGE SCALE GENOMIC DNA]</scope>
    <source>
        <strain evidence="2 3">REN37</strain>
    </source>
</reference>
<accession>A0ABV4AL42</accession>
<dbReference type="Pfam" id="PF17113">
    <property type="entry name" value="AmpE"/>
    <property type="match status" value="1"/>
</dbReference>
<feature type="transmembrane region" description="Helical" evidence="1">
    <location>
        <begin position="260"/>
        <end position="278"/>
    </location>
</feature>
<evidence type="ECO:0000256" key="1">
    <source>
        <dbReference type="SAM" id="Phobius"/>
    </source>
</evidence>
<organism evidence="2 3">
    <name type="scientific">Isoalcanivorax beigongshangi</name>
    <dbReference type="NCBI Taxonomy" id="3238810"/>
    <lineage>
        <taxon>Bacteria</taxon>
        <taxon>Pseudomonadati</taxon>
        <taxon>Pseudomonadota</taxon>
        <taxon>Gammaproteobacteria</taxon>
        <taxon>Oceanospirillales</taxon>
        <taxon>Alcanivoracaceae</taxon>
        <taxon>Isoalcanivorax</taxon>
    </lineage>
</organism>
<gene>
    <name evidence="2" type="primary">ampE</name>
    <name evidence="2" type="ORF">AB5I84_10505</name>
</gene>
<keyword evidence="1" id="KW-1133">Transmembrane helix</keyword>
<dbReference type="InterPro" id="IPR031347">
    <property type="entry name" value="AmpE"/>
</dbReference>
<dbReference type="PANTHER" id="PTHR38684:SF1">
    <property type="entry name" value="PROTEIN AMPE"/>
    <property type="match status" value="1"/>
</dbReference>
<comment type="caution">
    <text evidence="2">The sequence shown here is derived from an EMBL/GenBank/DDBJ whole genome shotgun (WGS) entry which is preliminary data.</text>
</comment>
<dbReference type="RefSeq" id="WP_369455812.1">
    <property type="nucleotide sequence ID" value="NZ_JBGCUO010000001.1"/>
</dbReference>
<feature type="transmembrane region" description="Helical" evidence="1">
    <location>
        <begin position="72"/>
        <end position="91"/>
    </location>
</feature>
<dbReference type="Proteomes" id="UP001562065">
    <property type="component" value="Unassembled WGS sequence"/>
</dbReference>
<keyword evidence="1" id="KW-0812">Transmembrane</keyword>
<feature type="transmembrane region" description="Helical" evidence="1">
    <location>
        <begin position="48"/>
        <end position="65"/>
    </location>
</feature>
<dbReference type="InterPro" id="IPR052966">
    <property type="entry name" value="Beta-lactamase_Reg"/>
</dbReference>
<proteinExistence type="predicted"/>
<protein>
    <submittedName>
        <fullName evidence="2">Regulatory signaling modulator protein AmpE</fullName>
    </submittedName>
</protein>
<dbReference type="PANTHER" id="PTHR38684">
    <property type="entry name" value="PROTEIN AMPE"/>
    <property type="match status" value="1"/>
</dbReference>
<evidence type="ECO:0000313" key="2">
    <source>
        <dbReference type="EMBL" id="MEY1662578.1"/>
    </source>
</evidence>
<keyword evidence="1" id="KW-0472">Membrane</keyword>
<keyword evidence="3" id="KW-1185">Reference proteome</keyword>
<dbReference type="EMBL" id="JBGCUO010000001">
    <property type="protein sequence ID" value="MEY1662578.1"/>
    <property type="molecule type" value="Genomic_DNA"/>
</dbReference>
<sequence>MRFIVLLVALALRRLDLDWPPLLREPQRQQRWMRNWNERIGGITQHGTLRWLGAVVMPVLAVALVMHLLQSILWGLPALLAGLLLLLWLIGVDSEHRHVEDLLARARMSDPQRLREQAEAVFAVVPQEQEDESSYGRRLVRDIWLQGTLTTMATLFWLVTLGYWAAALYVLNACYLRLSPAHQENAAGPLDIALRWLPSRLLVLAAALVSDFARVMDVARGRWWKLDDSERLLGDVFEAALPSTGPAAGLENQLAGLQALMQRTLAIWLILGGLWMVLAG</sequence>